<protein>
    <submittedName>
        <fullName evidence="1">Uncharacterized protein</fullName>
    </submittedName>
</protein>
<dbReference type="EMBL" id="JAYMYS010000008">
    <property type="protein sequence ID" value="KAK7386041.1"/>
    <property type="molecule type" value="Genomic_DNA"/>
</dbReference>
<proteinExistence type="predicted"/>
<evidence type="ECO:0000313" key="1">
    <source>
        <dbReference type="EMBL" id="KAK7386041.1"/>
    </source>
</evidence>
<evidence type="ECO:0000313" key="2">
    <source>
        <dbReference type="Proteomes" id="UP001386955"/>
    </source>
</evidence>
<keyword evidence="2" id="KW-1185">Reference proteome</keyword>
<sequence>MFKCSAGLDNQKGQGPTALHADSVYHAIGTAKSALVLISVLMETVKDYEVASIGLYGMGDCDIKTRVHETSIVPILANNHQSLHQSSLENFKQLRMAQDETLVIVILFSRVSVQDWKACKHWVDQDDAQVTMQAEALQWNSCSLRMKVLLAPQREKDFRSVCDEGVQLGFEVIG</sequence>
<dbReference type="AlphaFoldDB" id="A0AAN9X981"/>
<comment type="caution">
    <text evidence="1">The sequence shown here is derived from an EMBL/GenBank/DDBJ whole genome shotgun (WGS) entry which is preliminary data.</text>
</comment>
<dbReference type="Proteomes" id="UP001386955">
    <property type="component" value="Unassembled WGS sequence"/>
</dbReference>
<reference evidence="1 2" key="1">
    <citation type="submission" date="2024-01" db="EMBL/GenBank/DDBJ databases">
        <title>The genomes of 5 underutilized Papilionoideae crops provide insights into root nodulation and disease resistanc.</title>
        <authorList>
            <person name="Jiang F."/>
        </authorList>
    </citation>
    <scope>NUCLEOTIDE SEQUENCE [LARGE SCALE GENOMIC DNA]</scope>
    <source>
        <strain evidence="1">DUOXIRENSHENG_FW03</strain>
        <tissue evidence="1">Leaves</tissue>
    </source>
</reference>
<accession>A0AAN9X981</accession>
<organism evidence="1 2">
    <name type="scientific">Psophocarpus tetragonolobus</name>
    <name type="common">Winged bean</name>
    <name type="synonym">Dolichos tetragonolobus</name>
    <dbReference type="NCBI Taxonomy" id="3891"/>
    <lineage>
        <taxon>Eukaryota</taxon>
        <taxon>Viridiplantae</taxon>
        <taxon>Streptophyta</taxon>
        <taxon>Embryophyta</taxon>
        <taxon>Tracheophyta</taxon>
        <taxon>Spermatophyta</taxon>
        <taxon>Magnoliopsida</taxon>
        <taxon>eudicotyledons</taxon>
        <taxon>Gunneridae</taxon>
        <taxon>Pentapetalae</taxon>
        <taxon>rosids</taxon>
        <taxon>fabids</taxon>
        <taxon>Fabales</taxon>
        <taxon>Fabaceae</taxon>
        <taxon>Papilionoideae</taxon>
        <taxon>50 kb inversion clade</taxon>
        <taxon>NPAAA clade</taxon>
        <taxon>indigoferoid/millettioid clade</taxon>
        <taxon>Phaseoleae</taxon>
        <taxon>Psophocarpus</taxon>
    </lineage>
</organism>
<gene>
    <name evidence="1" type="ORF">VNO78_32099</name>
</gene>
<name>A0AAN9X981_PSOTE</name>